<evidence type="ECO:0000256" key="1">
    <source>
        <dbReference type="SAM" id="SignalP"/>
    </source>
</evidence>
<feature type="chain" id="PRO_5029628249" evidence="1">
    <location>
        <begin position="19"/>
        <end position="136"/>
    </location>
</feature>
<dbReference type="PANTHER" id="PTHR15049">
    <property type="entry name" value="GLYCOSYL-PHOSPHATIDYLINOSITOL-ANCHORED MOLECULE-LIKE PROTEIN-RELATED"/>
    <property type="match status" value="1"/>
</dbReference>
<dbReference type="EMBL" id="JACASF010000033">
    <property type="protein sequence ID" value="KAF6395828.1"/>
    <property type="molecule type" value="Genomic_DNA"/>
</dbReference>
<keyword evidence="1" id="KW-0732">Signal</keyword>
<gene>
    <name evidence="2" type="ORF">HJG59_010469</name>
</gene>
<dbReference type="PANTHER" id="PTHR15049:SF2">
    <property type="entry name" value="GLYCOSYL-PHOSPHATIDYLINOSITOL-ANCHORED MOLECULE-LIKE PROTEIN"/>
    <property type="match status" value="1"/>
</dbReference>
<keyword evidence="3" id="KW-1185">Reference proteome</keyword>
<dbReference type="Proteomes" id="UP000550707">
    <property type="component" value="Unassembled WGS sequence"/>
</dbReference>
<evidence type="ECO:0000313" key="3">
    <source>
        <dbReference type="Proteomes" id="UP000550707"/>
    </source>
</evidence>
<sequence length="136" mass="14594">MTVLLVFLLAVGLLQVEANATGVERQDRPEITDSEWYYTHKDEPRVTPKAGVPVWSGSPALVLLLTLTSVSLGLRLSRATEPCGWASTCNDGGPSNVERDIVPPEPIEEEIESAAVLWSLGAFLTFACILVGGTLT</sequence>
<evidence type="ECO:0000313" key="2">
    <source>
        <dbReference type="EMBL" id="KAF6395828.1"/>
    </source>
</evidence>
<dbReference type="InParanoid" id="A0A7J8BAT2"/>
<feature type="signal peptide" evidence="1">
    <location>
        <begin position="1"/>
        <end position="18"/>
    </location>
</feature>
<dbReference type="InterPro" id="IPR052874">
    <property type="entry name" value="Sperm-ZP_regulatory"/>
</dbReference>
<proteinExistence type="predicted"/>
<dbReference type="AlphaFoldDB" id="A0A7J8BAT2"/>
<protein>
    <submittedName>
        <fullName evidence="2">Uncharacterized protein</fullName>
    </submittedName>
</protein>
<reference evidence="2 3" key="1">
    <citation type="journal article" date="2020" name="Nature">
        <title>Six reference-quality genomes reveal evolution of bat adaptations.</title>
        <authorList>
            <person name="Jebb D."/>
            <person name="Huang Z."/>
            <person name="Pippel M."/>
            <person name="Hughes G.M."/>
            <person name="Lavrichenko K."/>
            <person name="Devanna P."/>
            <person name="Winkler S."/>
            <person name="Jermiin L.S."/>
            <person name="Skirmuntt E.C."/>
            <person name="Katzourakis A."/>
            <person name="Burkitt-Gray L."/>
            <person name="Ray D.A."/>
            <person name="Sullivan K.A.M."/>
            <person name="Roscito J.G."/>
            <person name="Kirilenko B.M."/>
            <person name="Davalos L.M."/>
            <person name="Corthals A.P."/>
            <person name="Power M.L."/>
            <person name="Jones G."/>
            <person name="Ransome R.D."/>
            <person name="Dechmann D.K.N."/>
            <person name="Locatelli A.G."/>
            <person name="Puechmaille S.J."/>
            <person name="Fedrigo O."/>
            <person name="Jarvis E.D."/>
            <person name="Hiller M."/>
            <person name="Vernes S.C."/>
            <person name="Myers E.W."/>
            <person name="Teeling E.C."/>
        </authorList>
    </citation>
    <scope>NUCLEOTIDE SEQUENCE [LARGE SCALE GENOMIC DNA]</scope>
    <source>
        <strain evidence="2">MMolMol1</strain>
        <tissue evidence="2">Muscle</tissue>
    </source>
</reference>
<organism evidence="2 3">
    <name type="scientific">Molossus molossus</name>
    <name type="common">Pallas' mastiff bat</name>
    <name type="synonym">Vespertilio molossus</name>
    <dbReference type="NCBI Taxonomy" id="27622"/>
    <lineage>
        <taxon>Eukaryota</taxon>
        <taxon>Metazoa</taxon>
        <taxon>Chordata</taxon>
        <taxon>Craniata</taxon>
        <taxon>Vertebrata</taxon>
        <taxon>Euteleostomi</taxon>
        <taxon>Mammalia</taxon>
        <taxon>Eutheria</taxon>
        <taxon>Laurasiatheria</taxon>
        <taxon>Chiroptera</taxon>
        <taxon>Yangochiroptera</taxon>
        <taxon>Molossidae</taxon>
        <taxon>Molossus</taxon>
    </lineage>
</organism>
<comment type="caution">
    <text evidence="2">The sequence shown here is derived from an EMBL/GenBank/DDBJ whole genome shotgun (WGS) entry which is preliminary data.</text>
</comment>
<name>A0A7J8BAT2_MOLMO</name>
<accession>A0A7J8BAT2</accession>